<dbReference type="AlphaFoldDB" id="A0A834U2W4"/>
<proteinExistence type="predicted"/>
<comment type="caution">
    <text evidence="1">The sequence shown here is derived from an EMBL/GenBank/DDBJ whole genome shotgun (WGS) entry which is preliminary data.</text>
</comment>
<keyword evidence="2" id="KW-1185">Reference proteome</keyword>
<organism evidence="1 2">
    <name type="scientific">Senna tora</name>
    <dbReference type="NCBI Taxonomy" id="362788"/>
    <lineage>
        <taxon>Eukaryota</taxon>
        <taxon>Viridiplantae</taxon>
        <taxon>Streptophyta</taxon>
        <taxon>Embryophyta</taxon>
        <taxon>Tracheophyta</taxon>
        <taxon>Spermatophyta</taxon>
        <taxon>Magnoliopsida</taxon>
        <taxon>eudicotyledons</taxon>
        <taxon>Gunneridae</taxon>
        <taxon>Pentapetalae</taxon>
        <taxon>rosids</taxon>
        <taxon>fabids</taxon>
        <taxon>Fabales</taxon>
        <taxon>Fabaceae</taxon>
        <taxon>Caesalpinioideae</taxon>
        <taxon>Cassia clade</taxon>
        <taxon>Senna</taxon>
    </lineage>
</organism>
<protein>
    <submittedName>
        <fullName evidence="1">Uncharacterized protein</fullName>
    </submittedName>
</protein>
<dbReference type="Proteomes" id="UP000634136">
    <property type="component" value="Unassembled WGS sequence"/>
</dbReference>
<sequence>MGSVGRFPAFNLRIGVEESGYLRSYYEHQV</sequence>
<reference evidence="1" key="1">
    <citation type="submission" date="2020-09" db="EMBL/GenBank/DDBJ databases">
        <title>Genome-Enabled Discovery of Anthraquinone Biosynthesis in Senna tora.</title>
        <authorList>
            <person name="Kang S.-H."/>
            <person name="Pandey R.P."/>
            <person name="Lee C.-M."/>
            <person name="Sim J.-S."/>
            <person name="Jeong J.-T."/>
            <person name="Choi B.-S."/>
            <person name="Jung M."/>
            <person name="Ginzburg D."/>
            <person name="Zhao K."/>
            <person name="Won S.Y."/>
            <person name="Oh T.-J."/>
            <person name="Yu Y."/>
            <person name="Kim N.-H."/>
            <person name="Lee O.R."/>
            <person name="Lee T.-H."/>
            <person name="Bashyal P."/>
            <person name="Kim T.-S."/>
            <person name="Lee W.-H."/>
            <person name="Kawkins C."/>
            <person name="Kim C.-K."/>
            <person name="Kim J.S."/>
            <person name="Ahn B.O."/>
            <person name="Rhee S.Y."/>
            <person name="Sohng J.K."/>
        </authorList>
    </citation>
    <scope>NUCLEOTIDE SEQUENCE</scope>
    <source>
        <tissue evidence="1">Leaf</tissue>
    </source>
</reference>
<name>A0A834U2W4_9FABA</name>
<evidence type="ECO:0000313" key="1">
    <source>
        <dbReference type="EMBL" id="KAF7831625.1"/>
    </source>
</evidence>
<dbReference type="EMBL" id="JAAIUW010000005">
    <property type="protein sequence ID" value="KAF7831625.1"/>
    <property type="molecule type" value="Genomic_DNA"/>
</dbReference>
<evidence type="ECO:0000313" key="2">
    <source>
        <dbReference type="Proteomes" id="UP000634136"/>
    </source>
</evidence>
<accession>A0A834U2W4</accession>
<gene>
    <name evidence="1" type="ORF">G2W53_013958</name>
</gene>